<dbReference type="Proteomes" id="UP001221898">
    <property type="component" value="Unassembled WGS sequence"/>
</dbReference>
<reference evidence="3" key="1">
    <citation type="journal article" date="2023" name="Science">
        <title>Genome structures resolve the early diversification of teleost fishes.</title>
        <authorList>
            <person name="Parey E."/>
            <person name="Louis A."/>
            <person name="Montfort J."/>
            <person name="Bouchez O."/>
            <person name="Roques C."/>
            <person name="Iampietro C."/>
            <person name="Lluch J."/>
            <person name="Castinel A."/>
            <person name="Donnadieu C."/>
            <person name="Desvignes T."/>
            <person name="Floi Bucao C."/>
            <person name="Jouanno E."/>
            <person name="Wen M."/>
            <person name="Mejri S."/>
            <person name="Dirks R."/>
            <person name="Jansen H."/>
            <person name="Henkel C."/>
            <person name="Chen W.J."/>
            <person name="Zahm M."/>
            <person name="Cabau C."/>
            <person name="Klopp C."/>
            <person name="Thompson A.W."/>
            <person name="Robinson-Rechavi M."/>
            <person name="Braasch I."/>
            <person name="Lecointre G."/>
            <person name="Bobe J."/>
            <person name="Postlethwait J.H."/>
            <person name="Berthelot C."/>
            <person name="Roest Crollius H."/>
            <person name="Guiguen Y."/>
        </authorList>
    </citation>
    <scope>NUCLEOTIDE SEQUENCE</scope>
    <source>
        <strain evidence="3">NC1722</strain>
    </source>
</reference>
<dbReference type="Pfam" id="PF13843">
    <property type="entry name" value="DDE_Tnp_1_7"/>
    <property type="match status" value="2"/>
</dbReference>
<evidence type="ECO:0000313" key="3">
    <source>
        <dbReference type="EMBL" id="KAJ8405279.1"/>
    </source>
</evidence>
<dbReference type="EMBL" id="JAINUG010000049">
    <property type="protein sequence ID" value="KAJ8405279.1"/>
    <property type="molecule type" value="Genomic_DNA"/>
</dbReference>
<dbReference type="InterPro" id="IPR029526">
    <property type="entry name" value="PGBD"/>
</dbReference>
<comment type="caution">
    <text evidence="3">The sequence shown here is derived from an EMBL/GenBank/DDBJ whole genome shotgun (WGS) entry which is preliminary data.</text>
</comment>
<evidence type="ECO:0000259" key="2">
    <source>
        <dbReference type="Pfam" id="PF13843"/>
    </source>
</evidence>
<keyword evidence="4" id="KW-1185">Reference proteome</keyword>
<protein>
    <recommendedName>
        <fullName evidence="2">PiggyBac transposable element-derived protein domain-containing protein</fullName>
    </recommendedName>
</protein>
<gene>
    <name evidence="3" type="ORF">AAFF_G00322700</name>
</gene>
<name>A0AAD7SM89_9TELE</name>
<proteinExistence type="predicted"/>
<accession>A0AAD7SM89</accession>
<dbReference type="PANTHER" id="PTHR46599">
    <property type="entry name" value="PIGGYBAC TRANSPOSABLE ELEMENT-DERIVED PROTEIN 4"/>
    <property type="match status" value="1"/>
</dbReference>
<evidence type="ECO:0000313" key="4">
    <source>
        <dbReference type="Proteomes" id="UP001221898"/>
    </source>
</evidence>
<dbReference type="PANTHER" id="PTHR46599:SF3">
    <property type="entry name" value="PIGGYBAC TRANSPOSABLE ELEMENT-DERIVED PROTEIN 4"/>
    <property type="match status" value="1"/>
</dbReference>
<dbReference type="AlphaFoldDB" id="A0AAD7SM89"/>
<feature type="region of interest" description="Disordered" evidence="1">
    <location>
        <begin position="10"/>
        <end position="49"/>
    </location>
</feature>
<organism evidence="3 4">
    <name type="scientific">Aldrovandia affinis</name>
    <dbReference type="NCBI Taxonomy" id="143900"/>
    <lineage>
        <taxon>Eukaryota</taxon>
        <taxon>Metazoa</taxon>
        <taxon>Chordata</taxon>
        <taxon>Craniata</taxon>
        <taxon>Vertebrata</taxon>
        <taxon>Euteleostomi</taxon>
        <taxon>Actinopterygii</taxon>
        <taxon>Neopterygii</taxon>
        <taxon>Teleostei</taxon>
        <taxon>Notacanthiformes</taxon>
        <taxon>Halosauridae</taxon>
        <taxon>Aldrovandia</taxon>
    </lineage>
</organism>
<feature type="domain" description="PiggyBac transposable element-derived protein" evidence="2">
    <location>
        <begin position="186"/>
        <end position="230"/>
    </location>
</feature>
<sequence>MCSLSIKCQLYTPPQPARKRRKAPKRPAPKHTRGATSARAGEEEEERWCNLEKEDTKSAQPHFIPVRPAGPQIDTSQSWSPLRLFQQFFSSAVMRTIVNNNSANTQRRKEAGLKAPWKPLSSPELFAFLRVLIFSGLLHVHDRDNMWRTDWPYQFVFTRGTMSISRSEAILWCLHLSKPGEDEENNREIAIDERMVAMKARISIKQYMKAKPTKWGYKLFVLADATVAYT</sequence>
<evidence type="ECO:0000256" key="1">
    <source>
        <dbReference type="SAM" id="MobiDB-lite"/>
    </source>
</evidence>
<feature type="domain" description="PiggyBac transposable element-derived protein" evidence="2">
    <location>
        <begin position="80"/>
        <end position="184"/>
    </location>
</feature>
<feature type="compositionally biased region" description="Basic residues" evidence="1">
    <location>
        <begin position="17"/>
        <end position="33"/>
    </location>
</feature>